<keyword evidence="5 8" id="KW-1133">Transmembrane helix</keyword>
<comment type="similarity">
    <text evidence="2">Belongs to the PGAP2 family.</text>
</comment>
<reference evidence="11" key="1">
    <citation type="submission" date="2022-06" db="EMBL/GenBank/DDBJ databases">
        <authorList>
            <person name="Berger JAMES D."/>
            <person name="Berger JAMES D."/>
        </authorList>
    </citation>
    <scope>NUCLEOTIDE SEQUENCE [LARGE SCALE GENOMIC DNA]</scope>
</reference>
<protein>
    <recommendedName>
        <fullName evidence="10">CWH43-like N-terminal domain-containing protein</fullName>
    </recommendedName>
</protein>
<keyword evidence="3" id="KW-0337">GPI-anchor biosynthesis</keyword>
<dbReference type="AlphaFoldDB" id="A0AA85KMN6"/>
<sequence>MVHHLTFRHACIIASLLPPLALIICVILCISTHSCIATHCTDSNFLPSLSAAVGDEEPQKTIWRISIFSSSAWRFVILVNSCINFWTFFNIIGDGKYLWHAALLCFSSSVEIFALNMLTLWSSSTNFIQHRNSFCIFVLFSVIYMTTDVYLSHLVMQLLKNSFLGDILKTKTRVFVIYLTCLLVIMSSYYVHITYCPPYAYTVFAAFEYVAIFANVAYHYTAARIYEDMSISEMIYYFSTGRTIPLINMKPSLPLYK</sequence>
<keyword evidence="6" id="KW-0333">Golgi apparatus</keyword>
<evidence type="ECO:0000256" key="8">
    <source>
        <dbReference type="SAM" id="Phobius"/>
    </source>
</evidence>
<keyword evidence="4 8" id="KW-0812">Transmembrane</keyword>
<evidence type="ECO:0000256" key="6">
    <source>
        <dbReference type="ARBA" id="ARBA00023034"/>
    </source>
</evidence>
<evidence type="ECO:0000256" key="1">
    <source>
        <dbReference type="ARBA" id="ARBA00004653"/>
    </source>
</evidence>
<reference evidence="12" key="2">
    <citation type="submission" date="2023-11" db="UniProtKB">
        <authorList>
            <consortium name="WormBaseParasite"/>
        </authorList>
    </citation>
    <scope>IDENTIFICATION</scope>
</reference>
<evidence type="ECO:0000313" key="12">
    <source>
        <dbReference type="WBParaSite" id="TREG1_99260.1"/>
    </source>
</evidence>
<evidence type="ECO:0000256" key="5">
    <source>
        <dbReference type="ARBA" id="ARBA00022989"/>
    </source>
</evidence>
<evidence type="ECO:0000256" key="2">
    <source>
        <dbReference type="ARBA" id="ARBA00007414"/>
    </source>
</evidence>
<keyword evidence="9" id="KW-0732">Signal</keyword>
<dbReference type="WBParaSite" id="TREG1_99260.1">
    <property type="protein sequence ID" value="TREG1_99260.1"/>
    <property type="gene ID" value="TREG1_99260"/>
</dbReference>
<evidence type="ECO:0000313" key="11">
    <source>
        <dbReference type="Proteomes" id="UP000050795"/>
    </source>
</evidence>
<feature type="transmembrane region" description="Helical" evidence="8">
    <location>
        <begin position="98"/>
        <end position="119"/>
    </location>
</feature>
<keyword evidence="7 8" id="KW-0472">Membrane</keyword>
<keyword evidence="11" id="KW-1185">Reference proteome</keyword>
<evidence type="ECO:0000256" key="3">
    <source>
        <dbReference type="ARBA" id="ARBA00022502"/>
    </source>
</evidence>
<feature type="transmembrane region" description="Helical" evidence="8">
    <location>
        <begin position="61"/>
        <end position="86"/>
    </location>
</feature>
<organism evidence="11 12">
    <name type="scientific">Trichobilharzia regenti</name>
    <name type="common">Nasal bird schistosome</name>
    <dbReference type="NCBI Taxonomy" id="157069"/>
    <lineage>
        <taxon>Eukaryota</taxon>
        <taxon>Metazoa</taxon>
        <taxon>Spiralia</taxon>
        <taxon>Lophotrochozoa</taxon>
        <taxon>Platyhelminthes</taxon>
        <taxon>Trematoda</taxon>
        <taxon>Digenea</taxon>
        <taxon>Strigeidida</taxon>
        <taxon>Schistosomatoidea</taxon>
        <taxon>Schistosomatidae</taxon>
        <taxon>Trichobilharzia</taxon>
    </lineage>
</organism>
<feature type="domain" description="CWH43-like N-terminal" evidence="10">
    <location>
        <begin position="8"/>
        <end position="223"/>
    </location>
</feature>
<feature type="transmembrane region" description="Helical" evidence="8">
    <location>
        <begin position="172"/>
        <end position="193"/>
    </location>
</feature>
<dbReference type="InterPro" id="IPR019402">
    <property type="entry name" value="CWH43_N"/>
</dbReference>
<dbReference type="Pfam" id="PF10277">
    <property type="entry name" value="Frag1"/>
    <property type="match status" value="1"/>
</dbReference>
<evidence type="ECO:0000256" key="7">
    <source>
        <dbReference type="ARBA" id="ARBA00023136"/>
    </source>
</evidence>
<comment type="subcellular location">
    <subcellularLocation>
        <location evidence="1">Golgi apparatus membrane</location>
        <topology evidence="1">Multi-pass membrane protein</topology>
    </subcellularLocation>
</comment>
<feature type="transmembrane region" description="Helical" evidence="8">
    <location>
        <begin position="199"/>
        <end position="220"/>
    </location>
</feature>
<dbReference type="GO" id="GO:0006506">
    <property type="term" value="P:GPI anchor biosynthetic process"/>
    <property type="evidence" value="ECO:0007669"/>
    <property type="project" value="UniProtKB-KW"/>
</dbReference>
<feature type="chain" id="PRO_5041698529" description="CWH43-like N-terminal domain-containing protein" evidence="9">
    <location>
        <begin position="38"/>
        <end position="257"/>
    </location>
</feature>
<name>A0AA85KMN6_TRIRE</name>
<proteinExistence type="inferred from homology"/>
<dbReference type="PANTHER" id="PTHR12892">
    <property type="entry name" value="FGF RECEPTOR ACTIVATING PROTEIN 1"/>
    <property type="match status" value="1"/>
</dbReference>
<feature type="signal peptide" evidence="9">
    <location>
        <begin position="1"/>
        <end position="37"/>
    </location>
</feature>
<accession>A0AA85KMN6</accession>
<evidence type="ECO:0000259" key="10">
    <source>
        <dbReference type="Pfam" id="PF10277"/>
    </source>
</evidence>
<evidence type="ECO:0000256" key="4">
    <source>
        <dbReference type="ARBA" id="ARBA00022692"/>
    </source>
</evidence>
<feature type="transmembrane region" description="Helical" evidence="8">
    <location>
        <begin position="131"/>
        <end position="151"/>
    </location>
</feature>
<dbReference type="InterPro" id="IPR039545">
    <property type="entry name" value="PGAP2"/>
</dbReference>
<dbReference type="Proteomes" id="UP000050795">
    <property type="component" value="Unassembled WGS sequence"/>
</dbReference>
<dbReference type="GO" id="GO:0000139">
    <property type="term" value="C:Golgi membrane"/>
    <property type="evidence" value="ECO:0007669"/>
    <property type="project" value="UniProtKB-SubCell"/>
</dbReference>
<evidence type="ECO:0000256" key="9">
    <source>
        <dbReference type="SAM" id="SignalP"/>
    </source>
</evidence>
<dbReference type="PANTHER" id="PTHR12892:SF11">
    <property type="entry name" value="POST-GPI ATTACHMENT TO PROTEINS FACTOR 2"/>
    <property type="match status" value="1"/>
</dbReference>
<dbReference type="GO" id="GO:0005789">
    <property type="term" value="C:endoplasmic reticulum membrane"/>
    <property type="evidence" value="ECO:0007669"/>
    <property type="project" value="TreeGrafter"/>
</dbReference>